<protein>
    <submittedName>
        <fullName evidence="1">Uncharacterized protein</fullName>
    </submittedName>
</protein>
<keyword evidence="2" id="KW-1185">Reference proteome</keyword>
<evidence type="ECO:0000313" key="1">
    <source>
        <dbReference type="EMBL" id="MXO57289.1"/>
    </source>
</evidence>
<dbReference type="EMBL" id="WTYS01000001">
    <property type="protein sequence ID" value="MXO57289.1"/>
    <property type="molecule type" value="Genomic_DNA"/>
</dbReference>
<accession>A0A6I4SNS5</accession>
<name>A0A6I4SNS5_9SPHN</name>
<dbReference type="RefSeq" id="WP_160598394.1">
    <property type="nucleotide sequence ID" value="NZ_WTYS01000001.1"/>
</dbReference>
<dbReference type="AlphaFoldDB" id="A0A6I4SNS5"/>
<proteinExistence type="predicted"/>
<evidence type="ECO:0000313" key="2">
    <source>
        <dbReference type="Proteomes" id="UP000468943"/>
    </source>
</evidence>
<dbReference type="OrthoDB" id="8779603at2"/>
<dbReference type="Proteomes" id="UP000468943">
    <property type="component" value="Unassembled WGS sequence"/>
</dbReference>
<comment type="caution">
    <text evidence="1">The sequence shown here is derived from an EMBL/GenBank/DDBJ whole genome shotgun (WGS) entry which is preliminary data.</text>
</comment>
<gene>
    <name evidence="1" type="ORF">GRI36_10385</name>
</gene>
<reference evidence="1 2" key="1">
    <citation type="submission" date="2019-12" db="EMBL/GenBank/DDBJ databases">
        <title>Genomic-based taxomic classification of the family Erythrobacteraceae.</title>
        <authorList>
            <person name="Xu L."/>
        </authorList>
    </citation>
    <scope>NUCLEOTIDE SEQUENCE [LARGE SCALE GENOMIC DNA]</scope>
    <source>
        <strain evidence="1 2">JCM 17802</strain>
    </source>
</reference>
<sequence length="50" mass="5488">MPDDAPPRLVAGILPKLQEQNTQILALLENQTRLIEAIIASPPVDRDAKN</sequence>
<organism evidence="1 2">
    <name type="scientific">Pontixanthobacter gangjinensis</name>
    <dbReference type="NCBI Taxonomy" id="1028742"/>
    <lineage>
        <taxon>Bacteria</taxon>
        <taxon>Pseudomonadati</taxon>
        <taxon>Pseudomonadota</taxon>
        <taxon>Alphaproteobacteria</taxon>
        <taxon>Sphingomonadales</taxon>
        <taxon>Erythrobacteraceae</taxon>
        <taxon>Pontixanthobacter</taxon>
    </lineage>
</organism>